<feature type="domain" description="Type II secretion system protein GspF" evidence="7">
    <location>
        <begin position="113"/>
        <end position="237"/>
    </location>
</feature>
<dbReference type="Gene3D" id="1.20.81.30">
    <property type="entry name" value="Type II secretion system (T2SS), domain F"/>
    <property type="match status" value="1"/>
</dbReference>
<gene>
    <name evidence="8" type="ORF">SAMN05216217_12611</name>
</gene>
<dbReference type="STRING" id="1720063.SAMN05216217_12611"/>
<dbReference type="OrthoDB" id="5611741at2"/>
<evidence type="ECO:0000256" key="4">
    <source>
        <dbReference type="ARBA" id="ARBA00022989"/>
    </source>
</evidence>
<evidence type="ECO:0000256" key="3">
    <source>
        <dbReference type="ARBA" id="ARBA00022692"/>
    </source>
</evidence>
<reference evidence="9" key="1">
    <citation type="submission" date="2016-10" db="EMBL/GenBank/DDBJ databases">
        <authorList>
            <person name="Varghese N."/>
            <person name="Submissions S."/>
        </authorList>
    </citation>
    <scope>NUCLEOTIDE SEQUENCE [LARGE SCALE GENOMIC DNA]</scope>
    <source>
        <strain evidence="9">DSM 24213</strain>
    </source>
</reference>
<name>A0A1I4ULM7_9GAMM</name>
<evidence type="ECO:0000313" key="8">
    <source>
        <dbReference type="EMBL" id="SFM89897.1"/>
    </source>
</evidence>
<keyword evidence="3 6" id="KW-0812">Transmembrane</keyword>
<evidence type="ECO:0000313" key="9">
    <source>
        <dbReference type="Proteomes" id="UP000243629"/>
    </source>
</evidence>
<organism evidence="8 9">
    <name type="scientific">Halopseudomonas yangmingensis</name>
    <dbReference type="NCBI Taxonomy" id="1720063"/>
    <lineage>
        <taxon>Bacteria</taxon>
        <taxon>Pseudomonadati</taxon>
        <taxon>Pseudomonadota</taxon>
        <taxon>Gammaproteobacteria</taxon>
        <taxon>Pseudomonadales</taxon>
        <taxon>Pseudomonadaceae</taxon>
        <taxon>Halopseudomonas</taxon>
    </lineage>
</organism>
<evidence type="ECO:0000256" key="2">
    <source>
        <dbReference type="ARBA" id="ARBA00022475"/>
    </source>
</evidence>
<accession>A0A1I4ULM7</accession>
<proteinExistence type="predicted"/>
<dbReference type="PANTHER" id="PTHR35007">
    <property type="entry name" value="INTEGRAL MEMBRANE PROTEIN-RELATED"/>
    <property type="match status" value="1"/>
</dbReference>
<feature type="transmembrane region" description="Helical" evidence="6">
    <location>
        <begin position="221"/>
        <end position="240"/>
    </location>
</feature>
<keyword evidence="4 6" id="KW-1133">Transmembrane helix</keyword>
<protein>
    <submittedName>
        <fullName evidence="8">Tight adherence protein B</fullName>
    </submittedName>
</protein>
<evidence type="ECO:0000259" key="7">
    <source>
        <dbReference type="Pfam" id="PF00482"/>
    </source>
</evidence>
<dbReference type="PANTHER" id="PTHR35007:SF1">
    <property type="entry name" value="PILUS ASSEMBLY PROTEIN"/>
    <property type="match status" value="1"/>
</dbReference>
<evidence type="ECO:0000256" key="6">
    <source>
        <dbReference type="SAM" id="Phobius"/>
    </source>
</evidence>
<keyword evidence="9" id="KW-1185">Reference proteome</keyword>
<dbReference type="AlphaFoldDB" id="A0A1I4ULM7"/>
<dbReference type="RefSeq" id="WP_093478951.1">
    <property type="nucleotide sequence ID" value="NZ_FOUI01000026.1"/>
</dbReference>
<keyword evidence="2" id="KW-1003">Cell membrane</keyword>
<evidence type="ECO:0000256" key="5">
    <source>
        <dbReference type="ARBA" id="ARBA00023136"/>
    </source>
</evidence>
<dbReference type="EMBL" id="FOUI01000026">
    <property type="protein sequence ID" value="SFM89897.1"/>
    <property type="molecule type" value="Genomic_DNA"/>
</dbReference>
<keyword evidence="5 6" id="KW-0472">Membrane</keyword>
<dbReference type="InterPro" id="IPR042094">
    <property type="entry name" value="T2SS_GspF_sf"/>
</dbReference>
<sequence>MLIAALLFAISVTVVTFAALRVASSAAEAYREQFTAEAKVSLSELYLFIEPEKLYFLNVLMLLIGFLFTLLLTQSLIPALIVAVLLLAAPKMLYRVIKKKRLDKVLNQLPDALLSIASSMKAGSSLNQALEVTVKEDAPPLAQELELLLRELRVGVAFEKALDNLAARVPSNEMDMIAAAMKISREVGGNLSEILERVASTIRRKREMEGKILALTAQGKLQGLVMTGLPFLLGVVLYHMEPVHMSRLFHEPAGWIAISLILVLVTLGYVFIRKIVNIDV</sequence>
<comment type="subcellular location">
    <subcellularLocation>
        <location evidence="1">Cell membrane</location>
        <topology evidence="1">Multi-pass membrane protein</topology>
    </subcellularLocation>
</comment>
<feature type="transmembrane region" description="Helical" evidence="6">
    <location>
        <begin position="252"/>
        <end position="272"/>
    </location>
</feature>
<dbReference type="Proteomes" id="UP000243629">
    <property type="component" value="Unassembled WGS sequence"/>
</dbReference>
<dbReference type="GO" id="GO:0005886">
    <property type="term" value="C:plasma membrane"/>
    <property type="evidence" value="ECO:0007669"/>
    <property type="project" value="UniProtKB-SubCell"/>
</dbReference>
<dbReference type="InterPro" id="IPR018076">
    <property type="entry name" value="T2SS_GspF_dom"/>
</dbReference>
<feature type="transmembrane region" description="Helical" evidence="6">
    <location>
        <begin position="55"/>
        <end position="88"/>
    </location>
</feature>
<evidence type="ECO:0000256" key="1">
    <source>
        <dbReference type="ARBA" id="ARBA00004651"/>
    </source>
</evidence>
<dbReference type="Pfam" id="PF00482">
    <property type="entry name" value="T2SSF"/>
    <property type="match status" value="1"/>
</dbReference>